<dbReference type="InterPro" id="IPR001300">
    <property type="entry name" value="Peptidase_C2_calpain_cat"/>
</dbReference>
<dbReference type="GO" id="GO:0004198">
    <property type="term" value="F:calcium-dependent cysteine-type endopeptidase activity"/>
    <property type="evidence" value="ECO:0007669"/>
    <property type="project" value="InterPro"/>
</dbReference>
<dbReference type="GO" id="GO:0006508">
    <property type="term" value="P:proteolysis"/>
    <property type="evidence" value="ECO:0007669"/>
    <property type="project" value="InterPro"/>
</dbReference>
<dbReference type="InterPro" id="IPR038765">
    <property type="entry name" value="Papain-like_cys_pep_sf"/>
</dbReference>
<feature type="active site" evidence="2">
    <location>
        <position position="66"/>
    </location>
</feature>
<accession>A0A3S5AHW7</accession>
<evidence type="ECO:0000259" key="4">
    <source>
        <dbReference type="PROSITE" id="PS50203"/>
    </source>
</evidence>
<dbReference type="GO" id="GO:0005737">
    <property type="term" value="C:cytoplasm"/>
    <property type="evidence" value="ECO:0007669"/>
    <property type="project" value="TreeGrafter"/>
</dbReference>
<organism evidence="5 6">
    <name type="scientific">Protopolystoma xenopodis</name>
    <dbReference type="NCBI Taxonomy" id="117903"/>
    <lineage>
        <taxon>Eukaryota</taxon>
        <taxon>Metazoa</taxon>
        <taxon>Spiralia</taxon>
        <taxon>Lophotrochozoa</taxon>
        <taxon>Platyhelminthes</taxon>
        <taxon>Monogenea</taxon>
        <taxon>Polyopisthocotylea</taxon>
        <taxon>Polystomatidea</taxon>
        <taxon>Polystomatidae</taxon>
        <taxon>Protopolystoma</taxon>
    </lineage>
</organism>
<keyword evidence="6" id="KW-1185">Reference proteome</keyword>
<comment type="caution">
    <text evidence="5">The sequence shown here is derived from an EMBL/GenBank/DDBJ whole genome shotgun (WGS) entry which is preliminary data.</text>
</comment>
<evidence type="ECO:0000256" key="3">
    <source>
        <dbReference type="PROSITE-ProRule" id="PRU00239"/>
    </source>
</evidence>
<feature type="domain" description="Calpain catalytic" evidence="4">
    <location>
        <begin position="43"/>
        <end position="108"/>
    </location>
</feature>
<reference evidence="5" key="1">
    <citation type="submission" date="2018-11" db="EMBL/GenBank/DDBJ databases">
        <authorList>
            <consortium name="Pathogen Informatics"/>
        </authorList>
    </citation>
    <scope>NUCLEOTIDE SEQUENCE</scope>
</reference>
<evidence type="ECO:0000256" key="2">
    <source>
        <dbReference type="PIRSR" id="PIRSR622684-1"/>
    </source>
</evidence>
<dbReference type="SUPFAM" id="SSF54001">
    <property type="entry name" value="Cysteine proteinases"/>
    <property type="match status" value="1"/>
</dbReference>
<dbReference type="AlphaFoldDB" id="A0A3S5AHW7"/>
<evidence type="ECO:0000313" key="6">
    <source>
        <dbReference type="Proteomes" id="UP000784294"/>
    </source>
</evidence>
<protein>
    <recommendedName>
        <fullName evidence="4">Calpain catalytic domain-containing protein</fullName>
    </recommendedName>
</protein>
<dbReference type="InterPro" id="IPR022684">
    <property type="entry name" value="Calpain_cysteine_protease"/>
</dbReference>
<comment type="similarity">
    <text evidence="1">Belongs to the peptidase C2 family.</text>
</comment>
<dbReference type="PROSITE" id="PS50203">
    <property type="entry name" value="CALPAIN_CAT"/>
    <property type="match status" value="1"/>
</dbReference>
<dbReference type="Gene3D" id="3.90.70.10">
    <property type="entry name" value="Cysteine proteinases"/>
    <property type="match status" value="1"/>
</dbReference>
<evidence type="ECO:0000256" key="1">
    <source>
        <dbReference type="ARBA" id="ARBA00007623"/>
    </source>
</evidence>
<dbReference type="OrthoDB" id="424753at2759"/>
<dbReference type="PANTHER" id="PTHR10183">
    <property type="entry name" value="CALPAIN"/>
    <property type="match status" value="1"/>
</dbReference>
<comment type="caution">
    <text evidence="3">Lacks conserved residue(s) required for the propagation of feature annotation.</text>
</comment>
<dbReference type="EMBL" id="CAAALY010047632">
    <property type="protein sequence ID" value="VEL20699.1"/>
    <property type="molecule type" value="Genomic_DNA"/>
</dbReference>
<gene>
    <name evidence="5" type="ORF">PXEA_LOCUS14139</name>
</gene>
<evidence type="ECO:0000313" key="5">
    <source>
        <dbReference type="EMBL" id="VEL20699.1"/>
    </source>
</evidence>
<dbReference type="PANTHER" id="PTHR10183:SF433">
    <property type="entry name" value="CALPAIN-A-RELATED"/>
    <property type="match status" value="1"/>
</dbReference>
<proteinExistence type="inferred from homology"/>
<sequence length="144" mass="16797">MSAILNVILRLTSTLPHFRLLLFALYSSLINCRVCLSGCLVHLAIQHRLQLHENQVSHIEMIRLRNPWGNDREWSGAWSDQSSEWRRIPAEERRRIGLTFDHDGEFWYLVKSLFLSNVTDPKSQAHTNNCECISIYSGYILNRS</sequence>
<name>A0A3S5AHW7_9PLAT</name>
<dbReference type="Proteomes" id="UP000784294">
    <property type="component" value="Unassembled WGS sequence"/>
</dbReference>
<dbReference type="Pfam" id="PF00648">
    <property type="entry name" value="Peptidase_C2"/>
    <property type="match status" value="1"/>
</dbReference>